<feature type="compositionally biased region" description="Low complexity" evidence="1">
    <location>
        <begin position="39"/>
        <end position="49"/>
    </location>
</feature>
<evidence type="ECO:0000256" key="1">
    <source>
        <dbReference type="SAM" id="MobiDB-lite"/>
    </source>
</evidence>
<dbReference type="EMBL" id="OU503041">
    <property type="protein sequence ID" value="CAI9763173.1"/>
    <property type="molecule type" value="Genomic_DNA"/>
</dbReference>
<evidence type="ECO:0000313" key="2">
    <source>
        <dbReference type="EMBL" id="CAI9763173.1"/>
    </source>
</evidence>
<dbReference type="PANTHER" id="PTHR38710:SF1">
    <property type="entry name" value="WITH PUTATIVE URIDYL PYROPHOSPHORYLASE-RELATED"/>
    <property type="match status" value="1"/>
</dbReference>
<accession>A0AAD1Z6B7</accession>
<dbReference type="InterPro" id="IPR053034">
    <property type="entry name" value="Glucuronokinase-like"/>
</dbReference>
<organism evidence="2 3">
    <name type="scientific">Fraxinus pennsylvanica</name>
    <dbReference type="NCBI Taxonomy" id="56036"/>
    <lineage>
        <taxon>Eukaryota</taxon>
        <taxon>Viridiplantae</taxon>
        <taxon>Streptophyta</taxon>
        <taxon>Embryophyta</taxon>
        <taxon>Tracheophyta</taxon>
        <taxon>Spermatophyta</taxon>
        <taxon>Magnoliopsida</taxon>
        <taxon>eudicotyledons</taxon>
        <taxon>Gunneridae</taxon>
        <taxon>Pentapetalae</taxon>
        <taxon>asterids</taxon>
        <taxon>lamiids</taxon>
        <taxon>Lamiales</taxon>
        <taxon>Oleaceae</taxon>
        <taxon>Oleeae</taxon>
        <taxon>Fraxinus</taxon>
    </lineage>
</organism>
<reference evidence="2" key="1">
    <citation type="submission" date="2023-05" db="EMBL/GenBank/DDBJ databases">
        <authorList>
            <person name="Huff M."/>
        </authorList>
    </citation>
    <scope>NUCLEOTIDE SEQUENCE</scope>
</reference>
<sequence length="226" mass="24468">MVDINWSTESRKDYDSAGRARSCSEISTQELEMEAPGASNDSSSNMSNNEENKNDQLLLAAQERYGSTIVIEQFLKFNPSSFDGLCQICKPHEPGKVHSTVRQMWLDGDEFLISSMEEVAKIALQGQKALLDKDCAKFASLMNLLRQMFGDDALGALNIEMVEVAGGIGAASKFTGSGGAVIVFCPEGPSQVQLLEAACEKAGFVIEPVKVMPSLLKEFDGNLSSK</sequence>
<feature type="region of interest" description="Disordered" evidence="1">
    <location>
        <begin position="1"/>
        <end position="51"/>
    </location>
</feature>
<dbReference type="AlphaFoldDB" id="A0AAD1Z6B7"/>
<evidence type="ECO:0008006" key="4">
    <source>
        <dbReference type="Google" id="ProtNLM"/>
    </source>
</evidence>
<feature type="compositionally biased region" description="Basic and acidic residues" evidence="1">
    <location>
        <begin position="9"/>
        <end position="18"/>
    </location>
</feature>
<gene>
    <name evidence="2" type="ORF">FPE_LOCUS10603</name>
</gene>
<keyword evidence="3" id="KW-1185">Reference proteome</keyword>
<dbReference type="Gene3D" id="3.30.230.120">
    <property type="match status" value="1"/>
</dbReference>
<dbReference type="PANTHER" id="PTHR38710">
    <property type="entry name" value="WITH PUTATIVE URIDYL PYROPHOSPHORYLASE-RELATED"/>
    <property type="match status" value="1"/>
</dbReference>
<dbReference type="Proteomes" id="UP000834106">
    <property type="component" value="Chromosome 6"/>
</dbReference>
<dbReference type="InterPro" id="IPR036554">
    <property type="entry name" value="GHMP_kinase_C_sf"/>
</dbReference>
<name>A0AAD1Z6B7_9LAMI</name>
<evidence type="ECO:0000313" key="3">
    <source>
        <dbReference type="Proteomes" id="UP000834106"/>
    </source>
</evidence>
<proteinExistence type="predicted"/>
<protein>
    <recommendedName>
        <fullName evidence="4">GHMP kinase C-terminal domain-containing protein</fullName>
    </recommendedName>
</protein>
<dbReference type="SUPFAM" id="SSF55060">
    <property type="entry name" value="GHMP Kinase, C-terminal domain"/>
    <property type="match status" value="1"/>
</dbReference>